<dbReference type="GO" id="GO:0060271">
    <property type="term" value="P:cilium assembly"/>
    <property type="evidence" value="ECO:0007669"/>
    <property type="project" value="TreeGrafter"/>
</dbReference>
<dbReference type="InterPro" id="IPR018799">
    <property type="entry name" value="TRAF3IP1"/>
</dbReference>
<evidence type="ECO:0000313" key="3">
    <source>
        <dbReference type="EMBL" id="KAF0297122.1"/>
    </source>
</evidence>
<evidence type="ECO:0000313" key="4">
    <source>
        <dbReference type="Proteomes" id="UP000440578"/>
    </source>
</evidence>
<dbReference type="GO" id="GO:0008017">
    <property type="term" value="F:microtubule binding"/>
    <property type="evidence" value="ECO:0007669"/>
    <property type="project" value="InterPro"/>
</dbReference>
<feature type="compositionally biased region" description="Basic and acidic residues" evidence="1">
    <location>
        <begin position="105"/>
        <end position="121"/>
    </location>
</feature>
<protein>
    <submittedName>
        <fullName evidence="3">TRAF3-interacting protein 1</fullName>
    </submittedName>
</protein>
<organism evidence="3 4">
    <name type="scientific">Amphibalanus amphitrite</name>
    <name type="common">Striped barnacle</name>
    <name type="synonym">Balanus amphitrite</name>
    <dbReference type="NCBI Taxonomy" id="1232801"/>
    <lineage>
        <taxon>Eukaryota</taxon>
        <taxon>Metazoa</taxon>
        <taxon>Ecdysozoa</taxon>
        <taxon>Arthropoda</taxon>
        <taxon>Crustacea</taxon>
        <taxon>Multicrustacea</taxon>
        <taxon>Cirripedia</taxon>
        <taxon>Thoracica</taxon>
        <taxon>Thoracicalcarea</taxon>
        <taxon>Balanomorpha</taxon>
        <taxon>Balanoidea</taxon>
        <taxon>Balanidae</taxon>
        <taxon>Amphibalaninae</taxon>
        <taxon>Amphibalanus</taxon>
    </lineage>
</organism>
<dbReference type="GO" id="GO:0036064">
    <property type="term" value="C:ciliary basal body"/>
    <property type="evidence" value="ECO:0007669"/>
    <property type="project" value="TreeGrafter"/>
</dbReference>
<dbReference type="GO" id="GO:0005930">
    <property type="term" value="C:axoneme"/>
    <property type="evidence" value="ECO:0007669"/>
    <property type="project" value="TreeGrafter"/>
</dbReference>
<feature type="region of interest" description="Disordered" evidence="1">
    <location>
        <begin position="10"/>
        <end position="173"/>
    </location>
</feature>
<proteinExistence type="predicted"/>
<name>A0A6A4W204_AMPAM</name>
<dbReference type="EMBL" id="VIIS01001513">
    <property type="protein sequence ID" value="KAF0297122.1"/>
    <property type="molecule type" value="Genomic_DNA"/>
</dbReference>
<comment type="caution">
    <text evidence="3">The sequence shown here is derived from an EMBL/GenBank/DDBJ whole genome shotgun (WGS) entry which is preliminary data.</text>
</comment>
<evidence type="ECO:0000256" key="1">
    <source>
        <dbReference type="SAM" id="MobiDB-lite"/>
    </source>
</evidence>
<reference evidence="3 4" key="1">
    <citation type="submission" date="2019-07" db="EMBL/GenBank/DDBJ databases">
        <title>Draft genome assembly of a fouling barnacle, Amphibalanus amphitrite (Darwin, 1854): The first reference genome for Thecostraca.</title>
        <authorList>
            <person name="Kim W."/>
        </authorList>
    </citation>
    <scope>NUCLEOTIDE SEQUENCE [LARGE SCALE GENOMIC DNA]</scope>
    <source>
        <strain evidence="3">SNU_AA5</strain>
        <tissue evidence="3">Soma without cirri and trophi</tissue>
    </source>
</reference>
<sequence>MFIQFTFLQATSGEAVKKVLAGEKPGKKKDKDKDKDKSKKKDKDGASPKKPKGGASLSDATNKSPDKKSKKDKDDKKKSKKDDGDEKGKKSKDKDSDKPKKKKGEGKEDDKGKKGKDDKEGKKKKKKKIPKFEDIMADIAPTGSEPGVEAQPELQMEAKEAEPAPAEEEGDITMDTTVPLRYWRQAADGPAGWASVLTAARVSRRLGRARPDQRGPAARGRPAPRPNSERPSSSSWMMWRPVERPPPAAVMFDEDDDDDDHFVVEEKKTGARPADHDCPPRQGLAAMMQPDENLAEQAEEGEHGPPRLADPRDQKERDSGADKGKSRDKDAVRKEVARLRESIQKVTKSANPLGKMMDFLQEDVDSMQRELDKWRLENKEMTQQIRSEMDTTNTSIEPLKAALSEYEQSIQDQLDKISAVRASVLNNEMKIAKMMAGVMNVAASAP</sequence>
<feature type="compositionally biased region" description="Basic and acidic residues" evidence="1">
    <location>
        <begin position="15"/>
        <end position="47"/>
    </location>
</feature>
<dbReference type="Pfam" id="PF17749">
    <property type="entry name" value="MIP-T3_C"/>
    <property type="match status" value="1"/>
</dbReference>
<dbReference type="GO" id="GO:0042073">
    <property type="term" value="P:intraciliary transport"/>
    <property type="evidence" value="ECO:0007669"/>
    <property type="project" value="TreeGrafter"/>
</dbReference>
<gene>
    <name evidence="3" type="primary">traf3ip1_1</name>
    <name evidence="3" type="ORF">FJT64_005450</name>
</gene>
<feature type="compositionally biased region" description="Basic and acidic residues" evidence="1">
    <location>
        <begin position="261"/>
        <end position="279"/>
    </location>
</feature>
<dbReference type="AlphaFoldDB" id="A0A6A4W204"/>
<accession>A0A6A4W204</accession>
<dbReference type="Proteomes" id="UP000440578">
    <property type="component" value="Unassembled WGS sequence"/>
</dbReference>
<evidence type="ECO:0000259" key="2">
    <source>
        <dbReference type="Pfam" id="PF17749"/>
    </source>
</evidence>
<feature type="region of interest" description="Disordered" evidence="1">
    <location>
        <begin position="204"/>
        <end position="336"/>
    </location>
</feature>
<dbReference type="GO" id="GO:0030992">
    <property type="term" value="C:intraciliary transport particle B"/>
    <property type="evidence" value="ECO:0007669"/>
    <property type="project" value="TreeGrafter"/>
</dbReference>
<dbReference type="OrthoDB" id="10258914at2759"/>
<feature type="compositionally biased region" description="Low complexity" evidence="1">
    <location>
        <begin position="229"/>
        <end position="240"/>
    </location>
</feature>
<feature type="compositionally biased region" description="Basic and acidic residues" evidence="1">
    <location>
        <begin position="300"/>
        <end position="336"/>
    </location>
</feature>
<dbReference type="GO" id="GO:0070507">
    <property type="term" value="P:regulation of microtubule cytoskeleton organization"/>
    <property type="evidence" value="ECO:0007669"/>
    <property type="project" value="TreeGrafter"/>
</dbReference>
<feature type="compositionally biased region" description="Basic and acidic residues" evidence="1">
    <location>
        <begin position="64"/>
        <end position="98"/>
    </location>
</feature>
<keyword evidence="4" id="KW-1185">Reference proteome</keyword>
<dbReference type="PANTHER" id="PTHR31363">
    <property type="entry name" value="TRAF3-INTERACTING PROTEIN 1"/>
    <property type="match status" value="1"/>
</dbReference>
<feature type="domain" description="TRAF3-interacting protein 1 C-terminal" evidence="2">
    <location>
        <begin position="316"/>
        <end position="436"/>
    </location>
</feature>
<dbReference type="InterPro" id="IPR041476">
    <property type="entry name" value="TRAF3IP1_C"/>
</dbReference>
<dbReference type="PANTHER" id="PTHR31363:SF0">
    <property type="entry name" value="TRAF3-INTERACTING PROTEIN 1"/>
    <property type="match status" value="1"/>
</dbReference>